<protein>
    <submittedName>
        <fullName evidence="1">Uncharacterized protein</fullName>
    </submittedName>
</protein>
<dbReference type="EnsemblPlants" id="OGLUM12G19650.1">
    <property type="protein sequence ID" value="OGLUM12G19650.1"/>
    <property type="gene ID" value="OGLUM12G19650"/>
</dbReference>
<accession>A0A0E0BUW8</accession>
<reference evidence="1" key="2">
    <citation type="submission" date="2018-05" db="EMBL/GenBank/DDBJ databases">
        <title>OgluRS3 (Oryza glumaepatula Reference Sequence Version 3).</title>
        <authorList>
            <person name="Zhang J."/>
            <person name="Kudrna D."/>
            <person name="Lee S."/>
            <person name="Talag J."/>
            <person name="Welchert J."/>
            <person name="Wing R.A."/>
        </authorList>
    </citation>
    <scope>NUCLEOTIDE SEQUENCE [LARGE SCALE GENOMIC DNA]</scope>
</reference>
<dbReference type="Proteomes" id="UP000026961">
    <property type="component" value="Chromosome 12"/>
</dbReference>
<dbReference type="AlphaFoldDB" id="A0A0E0BUW8"/>
<organism evidence="1">
    <name type="scientific">Oryza glumipatula</name>
    <dbReference type="NCBI Taxonomy" id="40148"/>
    <lineage>
        <taxon>Eukaryota</taxon>
        <taxon>Viridiplantae</taxon>
        <taxon>Streptophyta</taxon>
        <taxon>Embryophyta</taxon>
        <taxon>Tracheophyta</taxon>
        <taxon>Spermatophyta</taxon>
        <taxon>Magnoliopsida</taxon>
        <taxon>Liliopsida</taxon>
        <taxon>Poales</taxon>
        <taxon>Poaceae</taxon>
        <taxon>BOP clade</taxon>
        <taxon>Oryzoideae</taxon>
        <taxon>Oryzeae</taxon>
        <taxon>Oryzinae</taxon>
        <taxon>Oryza</taxon>
    </lineage>
</organism>
<keyword evidence="2" id="KW-1185">Reference proteome</keyword>
<proteinExistence type="predicted"/>
<name>A0A0E0BUW8_9ORYZ</name>
<dbReference type="HOGENOM" id="CLU_2267966_0_0_1"/>
<sequence>MANQGDDLNDNTRGWLRGSGVAEVSSSHGLPLLSTSSLAARAWGDTGVWGVGVAGAQGGVGMTSPTQFRVVTRLAHTAQWTELKAIRAIASASTIQAVLALTL</sequence>
<evidence type="ECO:0000313" key="2">
    <source>
        <dbReference type="Proteomes" id="UP000026961"/>
    </source>
</evidence>
<dbReference type="Gramene" id="OGLUM12G19650.1">
    <property type="protein sequence ID" value="OGLUM12G19650.1"/>
    <property type="gene ID" value="OGLUM12G19650"/>
</dbReference>
<evidence type="ECO:0000313" key="1">
    <source>
        <dbReference type="EnsemblPlants" id="OGLUM12G19650.1"/>
    </source>
</evidence>
<reference evidence="1" key="1">
    <citation type="submission" date="2015-04" db="UniProtKB">
        <authorList>
            <consortium name="EnsemblPlants"/>
        </authorList>
    </citation>
    <scope>IDENTIFICATION</scope>
</reference>